<feature type="coiled-coil region" evidence="1">
    <location>
        <begin position="253"/>
        <end position="280"/>
    </location>
</feature>
<dbReference type="EMBL" id="MN739320">
    <property type="protein sequence ID" value="QHS98631.1"/>
    <property type="molecule type" value="Genomic_DNA"/>
</dbReference>
<keyword evidence="1" id="KW-0175">Coiled coil</keyword>
<accession>A0A6C0C3F3</accession>
<evidence type="ECO:0000313" key="2">
    <source>
        <dbReference type="EMBL" id="QHS98631.1"/>
    </source>
</evidence>
<protein>
    <submittedName>
        <fullName evidence="2">Uncharacterized protein</fullName>
    </submittedName>
</protein>
<name>A0A6C0C3F3_9ZZZZ</name>
<sequence length="1987" mass="223234">MVRPGNKRLLKARMTNDGAGVNKSGIHFGIGKPIALQHVYNKKCTINCDETQGQNRIRSVINRDDKSRSIIKDFNLFKLKSQNIDSKQNNSRNELPSSTGEEPEITIPAVSIATDVETRTLTVQDIFYELDKAFDIDGETPGGESNINIEASDVNNKLDALKTKEGAKVSDAEFNVFNTLISQTVNKLKFFDLNGDTTEWTADSITSDAGVFLNAINNPKEMDFDETAPDAMQIVEADKFILVETETPGEFKVSKYSKVYENVKKELEAFKDEIISKKLTITIDNNNNKIEISMALNGNEYELKLKNNSLSNKIKLYHFSFKKNDKDQTWDKFTKNQNLSTSSLNNDSKDFSLTIFGGKELDAGQDILLGSIVKSDITTAKGFPFKIQDDSADILFNYSDDKGKTWKKGLVPDNTDMNSKPIQASITNYKEPSPQENKVIDGYIDKIMGRFYFGNFYNESDTNPVITMDDFNKAILYSQDDVLTLQNRLDQRHGNYLKYLLYKITKDKLVEQDTLDSERTTPKLKKDSITIIDDKLNIEFESTNVKKVYVFLTDNAVFESTSANEAGLSTLIKAVNDEKSPGANVLFKSEQQSAKTFKIPIHPNILNAETFSTTANSANSEGYSIKKSKNPDTIDGFYVGQSDEDKKSKSIELKLVIVAFGTSEAMMLIEKYKTPIPFENKEYTNGISDFNTNHDKVNKLKLTVAGDLTQQKITAFTVGLDKLKKVQTKLKELKHYNTGANPKNLDHSSKITTLDVELTRYNNLLMDWNKAVKLLSEMGLDINKTTDDNQKIINKLQNIARNIPAVWQQNLKKLGDLIKGWMDATDNVLLQKNKWSILVGALKKKEKDNATKARANLPAKYNTYFTTPLQTPPPPDSATVQNMHDYIISFSPASGAPTTETIINKVIEYNTEKTIHETIIGGGVFEPSTLDDKFRDHYYVAALNEIKTNYNGGYPSQAISLTDFTTDAEDADINAQRANFMTWLKQSKWVAEAYDNIFAKLVPHFDKRHIVVVDGIGEDFNTKHRPALSSYPTTINKILEDDFDPQPAKHSALIQLKTILKTQSFNLIASETAYSVAIDIHINNEQDRIVLDNAKKYLGGVAGIKHGNIGKVMQGSDVDTINNLIANAKFKNYPGIQAKKKETADQKTKYIELLTKLDSWYINGGNTFVKKGNEGAPDVQYTAFTFEKIHESTVPDLENTIEDVNAYNELLKTLNDDWNSTEAVLKGINLMYSNLSQTKTDTEALVYNDEDDELEKTTLDGLKTKLEIWKTIVDNFRTDANTAKQNKDKEALAVAQEKTGWTDHIRMPLDLSPDTNKNFIDNNIDDANDYTSLFQLSTSGRVMNTTSEVPKDTFTELKKVYGTDMPNPWKNESEGIVINDWCKFSLKQEEENVSLKNLIFSVDINPSSMQNPKIYGVDEMIITFKQSINALLTTADGIYSDFEKSSNTIIKLKDSATKQSNWIKNQSLFYGKKNIAKIKNGKGKEFLQAIQKIEVFCGGNVINTLRYKRLYTSTQRIGRISITTKTQEQKQERIRGGFELPEFLTRAAAVTEIIFDDITGDYDLNNGPNTLKDADTLYSASNIFNGITKQYWDDWIIDIDIKSTGKSDVEYLKKKNTSRVDKKTLYLIPQLDTTAAKILKTHSNTTKATVFPWKKNKDDSLFKMVHPLCKYGVKLEEWKKANFVSKAGVQAVMKTVKTFQDTLSRGVNIGIEEYTVDEKKMGRITIKQVDSKNPMKFFGAKLTLNKSIGAHDSAFIWKEATSKDEDIVIKDVNVDNTPGSEKTVIAFVKYTSPNGYDFDGILGEFEWTSGLEGLDFSNSNDENTITISNTTKSGTFKNLRPTAAVATTKQQESSRVDLVVVDSDKVAVILKGAQDIASFELNIYDNTENGTQLSESTITGDKTSDLEEIKRILDNNDLVHPEFIPSTSVLKENPDDISNESFRMLATCLSDESSFSKSIFCGILKVDTPNSEKTPDVDNVKIDFTII</sequence>
<organism evidence="2">
    <name type="scientific">viral metagenome</name>
    <dbReference type="NCBI Taxonomy" id="1070528"/>
    <lineage>
        <taxon>unclassified sequences</taxon>
        <taxon>metagenomes</taxon>
        <taxon>organismal metagenomes</taxon>
    </lineage>
</organism>
<proteinExistence type="predicted"/>
<evidence type="ECO:0000256" key="1">
    <source>
        <dbReference type="SAM" id="Coils"/>
    </source>
</evidence>
<reference evidence="2" key="1">
    <citation type="journal article" date="2020" name="Nature">
        <title>Giant virus diversity and host interactions through global metagenomics.</title>
        <authorList>
            <person name="Schulz F."/>
            <person name="Roux S."/>
            <person name="Paez-Espino D."/>
            <person name="Jungbluth S."/>
            <person name="Walsh D.A."/>
            <person name="Denef V.J."/>
            <person name="McMahon K.D."/>
            <person name="Konstantinidis K.T."/>
            <person name="Eloe-Fadrosh E.A."/>
            <person name="Kyrpides N.C."/>
            <person name="Woyke T."/>
        </authorList>
    </citation>
    <scope>NUCLEOTIDE SEQUENCE</scope>
    <source>
        <strain evidence="2">GVMAG-M-3300020185-18</strain>
    </source>
</reference>